<feature type="compositionally biased region" description="Low complexity" evidence="1">
    <location>
        <begin position="235"/>
        <end position="253"/>
    </location>
</feature>
<protein>
    <submittedName>
        <fullName evidence="2">Uncharacterized protein</fullName>
    </submittedName>
</protein>
<organism evidence="2 3">
    <name type="scientific">Linum trigynum</name>
    <dbReference type="NCBI Taxonomy" id="586398"/>
    <lineage>
        <taxon>Eukaryota</taxon>
        <taxon>Viridiplantae</taxon>
        <taxon>Streptophyta</taxon>
        <taxon>Embryophyta</taxon>
        <taxon>Tracheophyta</taxon>
        <taxon>Spermatophyta</taxon>
        <taxon>Magnoliopsida</taxon>
        <taxon>eudicotyledons</taxon>
        <taxon>Gunneridae</taxon>
        <taxon>Pentapetalae</taxon>
        <taxon>rosids</taxon>
        <taxon>fabids</taxon>
        <taxon>Malpighiales</taxon>
        <taxon>Linaceae</taxon>
        <taxon>Linum</taxon>
    </lineage>
</organism>
<reference evidence="2 3" key="1">
    <citation type="submission" date="2024-04" db="EMBL/GenBank/DDBJ databases">
        <authorList>
            <person name="Fracassetti M."/>
        </authorList>
    </citation>
    <scope>NUCLEOTIDE SEQUENCE [LARGE SCALE GENOMIC DNA]</scope>
</reference>
<sequence length="292" mass="32878">MAGLNPHVPLNLAQAAIFTGKGFNSPEDYNRYLLKLQDRPLCPSVALDPVRFNRYDMDIPRLINAVGWSDLPLDQCYSFRPEAVRMFYANMRPCFNTDPPTFTTTVYNYLLTISVDLLSYLLRYPIQGAEVVDEADFAAVDFNENEAMHLYARDIGAYHPTRFDARRLPDDLKYCDDYYHDELPFAPQITLLIRSLGLDLRFKVARVDLNDSLRAQFVLRKVHALVGRRRPSVGSVVPTEAAEGAPEEGLSLADLVEGIPEEKGAEEAPEEGGAEEAMSDISDYLSSPNYPF</sequence>
<gene>
    <name evidence="2" type="ORF">LTRI10_LOCUS45957</name>
</gene>
<dbReference type="AlphaFoldDB" id="A0AAV2G7H3"/>
<dbReference type="EMBL" id="OZ034821">
    <property type="protein sequence ID" value="CAL1406217.1"/>
    <property type="molecule type" value="Genomic_DNA"/>
</dbReference>
<dbReference type="Proteomes" id="UP001497516">
    <property type="component" value="Chromosome 8"/>
</dbReference>
<name>A0AAV2G7H3_9ROSI</name>
<accession>A0AAV2G7H3</accession>
<evidence type="ECO:0000256" key="1">
    <source>
        <dbReference type="SAM" id="MobiDB-lite"/>
    </source>
</evidence>
<feature type="region of interest" description="Disordered" evidence="1">
    <location>
        <begin position="235"/>
        <end position="292"/>
    </location>
</feature>
<evidence type="ECO:0000313" key="2">
    <source>
        <dbReference type="EMBL" id="CAL1406217.1"/>
    </source>
</evidence>
<keyword evidence="3" id="KW-1185">Reference proteome</keyword>
<evidence type="ECO:0000313" key="3">
    <source>
        <dbReference type="Proteomes" id="UP001497516"/>
    </source>
</evidence>
<feature type="compositionally biased region" description="Acidic residues" evidence="1">
    <location>
        <begin position="267"/>
        <end position="278"/>
    </location>
</feature>
<proteinExistence type="predicted"/>